<keyword evidence="1" id="KW-0812">Transmembrane</keyword>
<protein>
    <submittedName>
        <fullName evidence="2">Uncharacterized protein</fullName>
    </submittedName>
</protein>
<keyword evidence="3" id="KW-1185">Reference proteome</keyword>
<name>A0A544TJI4_9BACI</name>
<reference evidence="2 3" key="1">
    <citation type="submission" date="2019-05" db="EMBL/GenBank/DDBJ databases">
        <title>Psychrobacillus vulpis sp. nov., a new species isolated from feces of a red fox that inhabits in The Tablas de Daimiel Natural Park, Albacete, Spain.</title>
        <authorList>
            <person name="Rodriguez M."/>
            <person name="Reina J.C."/>
            <person name="Bejar V."/>
            <person name="Llamas I."/>
        </authorList>
    </citation>
    <scope>NUCLEOTIDE SEQUENCE [LARGE SCALE GENOMIC DNA]</scope>
    <source>
        <strain evidence="2 3">NHI-2</strain>
    </source>
</reference>
<proteinExistence type="predicted"/>
<evidence type="ECO:0000313" key="2">
    <source>
        <dbReference type="EMBL" id="TQR17620.1"/>
    </source>
</evidence>
<accession>A0A544TJI4</accession>
<sequence>MNIKKSKLKIAIIGAIVIAFTLGIYVFFIHGTRQHVDWLRVSNVVVSEDAIVISAFNPYSERMVSGYDYYVKYKTVYVKPRAKIVFRLESFVTENIVINDDFSNINKIIFVGKSSQNKTIWNKED</sequence>
<feature type="transmembrane region" description="Helical" evidence="1">
    <location>
        <begin position="12"/>
        <end position="30"/>
    </location>
</feature>
<dbReference type="AlphaFoldDB" id="A0A544TJI4"/>
<dbReference type="EMBL" id="VDGG01000007">
    <property type="protein sequence ID" value="TQR17620.1"/>
    <property type="molecule type" value="Genomic_DNA"/>
</dbReference>
<keyword evidence="1" id="KW-0472">Membrane</keyword>
<evidence type="ECO:0000313" key="3">
    <source>
        <dbReference type="Proteomes" id="UP000318937"/>
    </source>
</evidence>
<keyword evidence="1" id="KW-1133">Transmembrane helix</keyword>
<gene>
    <name evidence="2" type="ORF">FG383_04695</name>
</gene>
<organism evidence="2 3">
    <name type="scientific">Psychrobacillus soli</name>
    <dbReference type="NCBI Taxonomy" id="1543965"/>
    <lineage>
        <taxon>Bacteria</taxon>
        <taxon>Bacillati</taxon>
        <taxon>Bacillota</taxon>
        <taxon>Bacilli</taxon>
        <taxon>Bacillales</taxon>
        <taxon>Bacillaceae</taxon>
        <taxon>Psychrobacillus</taxon>
    </lineage>
</organism>
<dbReference type="RefSeq" id="WP_142605698.1">
    <property type="nucleotide sequence ID" value="NZ_VDGG01000007.1"/>
</dbReference>
<dbReference type="Proteomes" id="UP000318937">
    <property type="component" value="Unassembled WGS sequence"/>
</dbReference>
<evidence type="ECO:0000256" key="1">
    <source>
        <dbReference type="SAM" id="Phobius"/>
    </source>
</evidence>
<comment type="caution">
    <text evidence="2">The sequence shown here is derived from an EMBL/GenBank/DDBJ whole genome shotgun (WGS) entry which is preliminary data.</text>
</comment>